<dbReference type="Proteomes" id="UP000792457">
    <property type="component" value="Unassembled WGS sequence"/>
</dbReference>
<accession>A0A8K0KK70</accession>
<dbReference type="Gene3D" id="3.30.160.60">
    <property type="entry name" value="Classic Zinc Finger"/>
    <property type="match status" value="1"/>
</dbReference>
<dbReference type="OrthoDB" id="10004641at2759"/>
<dbReference type="EMBL" id="KZ308952">
    <property type="protein sequence ID" value="KAG8235793.1"/>
    <property type="molecule type" value="Genomic_DNA"/>
</dbReference>
<dbReference type="InterPro" id="IPR036236">
    <property type="entry name" value="Znf_C2H2_sf"/>
</dbReference>
<dbReference type="SMART" id="SM00355">
    <property type="entry name" value="ZnF_C2H2"/>
    <property type="match status" value="2"/>
</dbReference>
<gene>
    <name evidence="4" type="ORF">J437_LFUL015832</name>
</gene>
<feature type="compositionally biased region" description="Low complexity" evidence="2">
    <location>
        <begin position="150"/>
        <end position="176"/>
    </location>
</feature>
<evidence type="ECO:0000313" key="5">
    <source>
        <dbReference type="Proteomes" id="UP000792457"/>
    </source>
</evidence>
<organism evidence="4 5">
    <name type="scientific">Ladona fulva</name>
    <name type="common">Scarce chaser dragonfly</name>
    <name type="synonym">Libellula fulva</name>
    <dbReference type="NCBI Taxonomy" id="123851"/>
    <lineage>
        <taxon>Eukaryota</taxon>
        <taxon>Metazoa</taxon>
        <taxon>Ecdysozoa</taxon>
        <taxon>Arthropoda</taxon>
        <taxon>Hexapoda</taxon>
        <taxon>Insecta</taxon>
        <taxon>Pterygota</taxon>
        <taxon>Palaeoptera</taxon>
        <taxon>Odonata</taxon>
        <taxon>Epiprocta</taxon>
        <taxon>Anisoptera</taxon>
        <taxon>Libelluloidea</taxon>
        <taxon>Libellulidae</taxon>
        <taxon>Ladona</taxon>
    </lineage>
</organism>
<keyword evidence="1" id="KW-0863">Zinc-finger</keyword>
<sequence length="176" mass="19435">MKSKDLDDRFNCGLQFCALVLKYGIDLRNVSGIMSVIQGRSALLKGLVPKDRRVLPRFPAGALPFGPLPLLPGPPFVCHRCGRLYTHKCNLMRHLRLECGVGPRFECIWCAKKFKHRHHLRDHHRTHFHQSVAPPPVMITSASSPPPSTTGPATSSTNTATSITTTSPASIPPIRD</sequence>
<keyword evidence="5" id="KW-1185">Reference proteome</keyword>
<dbReference type="GO" id="GO:0008270">
    <property type="term" value="F:zinc ion binding"/>
    <property type="evidence" value="ECO:0007669"/>
    <property type="project" value="UniProtKB-KW"/>
</dbReference>
<reference evidence="4" key="2">
    <citation type="submission" date="2017-10" db="EMBL/GenBank/DDBJ databases">
        <title>Ladona fulva Genome sequencing and assembly.</title>
        <authorList>
            <person name="Murali S."/>
            <person name="Richards S."/>
            <person name="Bandaranaike D."/>
            <person name="Bellair M."/>
            <person name="Blankenburg K."/>
            <person name="Chao H."/>
            <person name="Dinh H."/>
            <person name="Doddapaneni H."/>
            <person name="Dugan-Rocha S."/>
            <person name="Elkadiri S."/>
            <person name="Gnanaolivu R."/>
            <person name="Hernandez B."/>
            <person name="Skinner E."/>
            <person name="Javaid M."/>
            <person name="Lee S."/>
            <person name="Li M."/>
            <person name="Ming W."/>
            <person name="Munidasa M."/>
            <person name="Muniz J."/>
            <person name="Nguyen L."/>
            <person name="Hughes D."/>
            <person name="Osuji N."/>
            <person name="Pu L.-L."/>
            <person name="Puazo M."/>
            <person name="Qu C."/>
            <person name="Quiroz J."/>
            <person name="Raj R."/>
            <person name="Weissenberger G."/>
            <person name="Xin Y."/>
            <person name="Zou X."/>
            <person name="Han Y."/>
            <person name="Worley K."/>
            <person name="Muzny D."/>
            <person name="Gibbs R."/>
        </authorList>
    </citation>
    <scope>NUCLEOTIDE SEQUENCE</scope>
    <source>
        <strain evidence="4">Sampled in the wild</strain>
    </source>
</reference>
<dbReference type="PROSITE" id="PS00028">
    <property type="entry name" value="ZINC_FINGER_C2H2_1"/>
    <property type="match status" value="1"/>
</dbReference>
<protein>
    <recommendedName>
        <fullName evidence="3">C2H2-type domain-containing protein</fullName>
    </recommendedName>
</protein>
<reference evidence="4" key="1">
    <citation type="submission" date="2013-04" db="EMBL/GenBank/DDBJ databases">
        <authorList>
            <person name="Qu J."/>
            <person name="Murali S.C."/>
            <person name="Bandaranaike D."/>
            <person name="Bellair M."/>
            <person name="Blankenburg K."/>
            <person name="Chao H."/>
            <person name="Dinh H."/>
            <person name="Doddapaneni H."/>
            <person name="Downs B."/>
            <person name="Dugan-Rocha S."/>
            <person name="Elkadiri S."/>
            <person name="Gnanaolivu R.D."/>
            <person name="Hernandez B."/>
            <person name="Javaid M."/>
            <person name="Jayaseelan J.C."/>
            <person name="Lee S."/>
            <person name="Li M."/>
            <person name="Ming W."/>
            <person name="Munidasa M."/>
            <person name="Muniz J."/>
            <person name="Nguyen L."/>
            <person name="Ongeri F."/>
            <person name="Osuji N."/>
            <person name="Pu L.-L."/>
            <person name="Puazo M."/>
            <person name="Qu C."/>
            <person name="Quiroz J."/>
            <person name="Raj R."/>
            <person name="Weissenberger G."/>
            <person name="Xin Y."/>
            <person name="Zou X."/>
            <person name="Han Y."/>
            <person name="Richards S."/>
            <person name="Worley K."/>
            <person name="Muzny D."/>
            <person name="Gibbs R."/>
        </authorList>
    </citation>
    <scope>NUCLEOTIDE SEQUENCE</scope>
    <source>
        <strain evidence="4">Sampled in the wild</strain>
    </source>
</reference>
<dbReference type="PROSITE" id="PS50157">
    <property type="entry name" value="ZINC_FINGER_C2H2_2"/>
    <property type="match status" value="2"/>
</dbReference>
<evidence type="ECO:0000313" key="4">
    <source>
        <dbReference type="EMBL" id="KAG8235793.1"/>
    </source>
</evidence>
<comment type="caution">
    <text evidence="4">The sequence shown here is derived from an EMBL/GenBank/DDBJ whole genome shotgun (WGS) entry which is preliminary data.</text>
</comment>
<evidence type="ECO:0000259" key="3">
    <source>
        <dbReference type="PROSITE" id="PS50157"/>
    </source>
</evidence>
<dbReference type="AlphaFoldDB" id="A0A8K0KK70"/>
<evidence type="ECO:0000256" key="2">
    <source>
        <dbReference type="SAM" id="MobiDB-lite"/>
    </source>
</evidence>
<feature type="region of interest" description="Disordered" evidence="2">
    <location>
        <begin position="125"/>
        <end position="176"/>
    </location>
</feature>
<proteinExistence type="predicted"/>
<dbReference type="SUPFAM" id="SSF57667">
    <property type="entry name" value="beta-beta-alpha zinc fingers"/>
    <property type="match status" value="1"/>
</dbReference>
<feature type="domain" description="C2H2-type" evidence="3">
    <location>
        <begin position="105"/>
        <end position="134"/>
    </location>
</feature>
<keyword evidence="1" id="KW-0862">Zinc</keyword>
<name>A0A8K0KK70_LADFU</name>
<evidence type="ECO:0000256" key="1">
    <source>
        <dbReference type="PROSITE-ProRule" id="PRU00042"/>
    </source>
</evidence>
<feature type="domain" description="C2H2-type" evidence="3">
    <location>
        <begin position="76"/>
        <end position="103"/>
    </location>
</feature>
<dbReference type="InterPro" id="IPR013087">
    <property type="entry name" value="Znf_C2H2_type"/>
</dbReference>
<keyword evidence="1" id="KW-0479">Metal-binding</keyword>